<gene>
    <name evidence="1" type="ORF">K1T71_003901</name>
</gene>
<reference evidence="1 2" key="1">
    <citation type="journal article" date="2021" name="Front. Genet.">
        <title>Chromosome-Level Genome Assembly Reveals Significant Gene Expansion in the Toll and IMD Signaling Pathways of Dendrolimus kikuchii.</title>
        <authorList>
            <person name="Zhou J."/>
            <person name="Wu P."/>
            <person name="Xiong Z."/>
            <person name="Liu N."/>
            <person name="Zhao N."/>
            <person name="Ji M."/>
            <person name="Qiu Y."/>
            <person name="Yang B."/>
        </authorList>
    </citation>
    <scope>NUCLEOTIDE SEQUENCE [LARGE SCALE GENOMIC DNA]</scope>
    <source>
        <strain evidence="1">Ann1</strain>
    </source>
</reference>
<dbReference type="Proteomes" id="UP000824533">
    <property type="component" value="Linkage Group LG06"/>
</dbReference>
<organism evidence="1 2">
    <name type="scientific">Dendrolimus kikuchii</name>
    <dbReference type="NCBI Taxonomy" id="765133"/>
    <lineage>
        <taxon>Eukaryota</taxon>
        <taxon>Metazoa</taxon>
        <taxon>Ecdysozoa</taxon>
        <taxon>Arthropoda</taxon>
        <taxon>Hexapoda</taxon>
        <taxon>Insecta</taxon>
        <taxon>Pterygota</taxon>
        <taxon>Neoptera</taxon>
        <taxon>Endopterygota</taxon>
        <taxon>Lepidoptera</taxon>
        <taxon>Glossata</taxon>
        <taxon>Ditrysia</taxon>
        <taxon>Bombycoidea</taxon>
        <taxon>Lasiocampidae</taxon>
        <taxon>Dendrolimus</taxon>
    </lineage>
</organism>
<evidence type="ECO:0000313" key="1">
    <source>
        <dbReference type="EMBL" id="KAJ0180497.1"/>
    </source>
</evidence>
<keyword evidence="2" id="KW-1185">Reference proteome</keyword>
<name>A0ACC1D9G0_9NEOP</name>
<accession>A0ACC1D9G0</accession>
<comment type="caution">
    <text evidence="1">The sequence shown here is derived from an EMBL/GenBank/DDBJ whole genome shotgun (WGS) entry which is preliminary data.</text>
</comment>
<protein>
    <submittedName>
        <fullName evidence="1">Uncharacterized protein</fullName>
    </submittedName>
</protein>
<dbReference type="EMBL" id="CM034392">
    <property type="protein sequence ID" value="KAJ0180497.1"/>
    <property type="molecule type" value="Genomic_DNA"/>
</dbReference>
<evidence type="ECO:0000313" key="2">
    <source>
        <dbReference type="Proteomes" id="UP000824533"/>
    </source>
</evidence>
<proteinExistence type="predicted"/>
<sequence length="79" mass="9028">MYRCLCKFLGYDGKLSIVRYEMFVIAGRRREREWRATAVTPSSSAPFLCPTTADGQLCAKRSIRRSLFPNEICTNSVQC</sequence>